<evidence type="ECO:0000256" key="1">
    <source>
        <dbReference type="ARBA" id="ARBA00004123"/>
    </source>
</evidence>
<evidence type="ECO:0000256" key="7">
    <source>
        <dbReference type="SAM" id="MobiDB-lite"/>
    </source>
</evidence>
<comment type="similarity">
    <text evidence="2">Belongs to the SAP30 family.</text>
</comment>
<feature type="compositionally biased region" description="Polar residues" evidence="7">
    <location>
        <begin position="265"/>
        <end position="276"/>
    </location>
</feature>
<organism evidence="9 10">
    <name type="scientific">Cyanidiococcus yangmingshanensis</name>
    <dbReference type="NCBI Taxonomy" id="2690220"/>
    <lineage>
        <taxon>Eukaryota</taxon>
        <taxon>Rhodophyta</taxon>
        <taxon>Bangiophyceae</taxon>
        <taxon>Cyanidiales</taxon>
        <taxon>Cyanidiaceae</taxon>
        <taxon>Cyanidiococcus</taxon>
    </lineage>
</organism>
<comment type="subcellular location">
    <subcellularLocation>
        <location evidence="1">Nucleus</location>
    </subcellularLocation>
</comment>
<feature type="region of interest" description="Disordered" evidence="7">
    <location>
        <begin position="52"/>
        <end position="84"/>
    </location>
</feature>
<keyword evidence="4" id="KW-0805">Transcription regulation</keyword>
<evidence type="ECO:0000256" key="5">
    <source>
        <dbReference type="ARBA" id="ARBA00023163"/>
    </source>
</evidence>
<keyword evidence="5" id="KW-0804">Transcription</keyword>
<feature type="region of interest" description="Disordered" evidence="7">
    <location>
        <begin position="441"/>
        <end position="475"/>
    </location>
</feature>
<keyword evidence="6" id="KW-0539">Nucleus</keyword>
<dbReference type="GO" id="GO:0006355">
    <property type="term" value="P:regulation of DNA-templated transcription"/>
    <property type="evidence" value="ECO:0007669"/>
    <property type="project" value="TreeGrafter"/>
</dbReference>
<evidence type="ECO:0000256" key="3">
    <source>
        <dbReference type="ARBA" id="ARBA00022491"/>
    </source>
</evidence>
<feature type="compositionally biased region" description="Basic and acidic residues" evidence="7">
    <location>
        <begin position="54"/>
        <end position="68"/>
    </location>
</feature>
<feature type="compositionally biased region" description="Basic and acidic residues" evidence="7">
    <location>
        <begin position="441"/>
        <end position="451"/>
    </location>
</feature>
<sequence>MSVLDDTSLLYRLQRGPPSYLPLRPLCMGRTDLMNMRGHMEERMAENTAFKPRTLRERGTEDAMERDVTTSAPETPSKYSTSSLLESSDFGLAPFVTVDGDSVSKQAQHTAESSEEARPTSAVASTEEAETPLPLRAHSVACTPKRTPELEEVRPVKVNPRGKLATDETPDPDDALLPQGTRVRIIGNNRTKPKWVGLEGAIESGAPIGGWHVICLDDGRRIRVQRNAIQAIDIPRGAIFVETTPGLKLKRERSRPKANRGQVELSPSSPTFSAVTPNAGIHRSPATKPLLGSPPALRSEAYFPGVGDQEYRTPPLNLQQSNQDLQANDEAYFDTQSVEKVVAPFPSPDQMGQSAEVLDPATSPEPYDSDVRELHHAIASAAGVTISRLNAKALRRYSKRFGLPLRSDVSRAQLVHEVQSHFSQMVVDESSAIRDFLRTLHEGGNTRDQQKMRPVVAPAKRPRVESKLGMNAGRS</sequence>
<evidence type="ECO:0000256" key="4">
    <source>
        <dbReference type="ARBA" id="ARBA00023015"/>
    </source>
</evidence>
<evidence type="ECO:0000256" key="2">
    <source>
        <dbReference type="ARBA" id="ARBA00006283"/>
    </source>
</evidence>
<gene>
    <name evidence="9" type="ORF">F1559_001974</name>
</gene>
<dbReference type="InterPro" id="IPR038291">
    <property type="entry name" value="SAP30_C_sf"/>
</dbReference>
<dbReference type="Proteomes" id="UP000530660">
    <property type="component" value="Unassembled WGS sequence"/>
</dbReference>
<feature type="region of interest" description="Disordered" evidence="7">
    <location>
        <begin position="103"/>
        <end position="150"/>
    </location>
</feature>
<keyword evidence="10" id="KW-1185">Reference proteome</keyword>
<dbReference type="InterPro" id="IPR025718">
    <property type="entry name" value="SAP30_Sin3-bd"/>
</dbReference>
<protein>
    <recommendedName>
        <fullName evidence="8">Histone deacetylase complex subunit SAP30 Sin3 binding domain-containing protein</fullName>
    </recommendedName>
</protein>
<dbReference type="OrthoDB" id="2721at2759"/>
<dbReference type="GO" id="GO:0000118">
    <property type="term" value="C:histone deacetylase complex"/>
    <property type="evidence" value="ECO:0007669"/>
    <property type="project" value="TreeGrafter"/>
</dbReference>
<evidence type="ECO:0000313" key="10">
    <source>
        <dbReference type="Proteomes" id="UP000530660"/>
    </source>
</evidence>
<evidence type="ECO:0000313" key="9">
    <source>
        <dbReference type="EMBL" id="KAF6000877.1"/>
    </source>
</evidence>
<dbReference type="Gene3D" id="6.10.160.20">
    <property type="match status" value="1"/>
</dbReference>
<dbReference type="Pfam" id="PF13867">
    <property type="entry name" value="SAP30_Sin3_bdg"/>
    <property type="match status" value="1"/>
</dbReference>
<dbReference type="InterPro" id="IPR024145">
    <property type="entry name" value="His_deAcase_SAP30/SAP30L"/>
</dbReference>
<feature type="region of interest" description="Disordered" evidence="7">
    <location>
        <begin position="250"/>
        <end position="311"/>
    </location>
</feature>
<proteinExistence type="inferred from homology"/>
<dbReference type="EMBL" id="VWRR01000017">
    <property type="protein sequence ID" value="KAF6000877.1"/>
    <property type="molecule type" value="Genomic_DNA"/>
</dbReference>
<evidence type="ECO:0000256" key="6">
    <source>
        <dbReference type="ARBA" id="ARBA00023242"/>
    </source>
</evidence>
<reference evidence="9 10" key="1">
    <citation type="journal article" date="2020" name="J. Phycol.">
        <title>Comparative genome analysis reveals Cyanidiococcus gen. nov., a new extremophilic red algal genus sister to Cyanidioschyzon (Cyanidioschyzonaceae, Rhodophyta).</title>
        <authorList>
            <person name="Liu S.-L."/>
            <person name="Chiang Y.-R."/>
            <person name="Yoon H.S."/>
            <person name="Fu H.-Y."/>
        </authorList>
    </citation>
    <scope>NUCLEOTIDE SEQUENCE [LARGE SCALE GENOMIC DNA]</scope>
    <source>
        <strain evidence="9 10">THAL066</strain>
    </source>
</reference>
<name>A0A7J7IE80_9RHOD</name>
<keyword evidence="3" id="KW-0678">Repressor</keyword>
<dbReference type="PANTHER" id="PTHR13286:SF6">
    <property type="entry name" value="HISTONE DEACETYLASE COMPLEX SUBUNIT SAP30L-RELATED"/>
    <property type="match status" value="1"/>
</dbReference>
<dbReference type="PANTHER" id="PTHR13286">
    <property type="entry name" value="SAP30"/>
    <property type="match status" value="1"/>
</dbReference>
<comment type="caution">
    <text evidence="9">The sequence shown here is derived from an EMBL/GenBank/DDBJ whole genome shotgun (WGS) entry which is preliminary data.</text>
</comment>
<accession>A0A7J7IE80</accession>
<evidence type="ECO:0000259" key="8">
    <source>
        <dbReference type="Pfam" id="PF13867"/>
    </source>
</evidence>
<dbReference type="GO" id="GO:0003712">
    <property type="term" value="F:transcription coregulator activity"/>
    <property type="evidence" value="ECO:0007669"/>
    <property type="project" value="TreeGrafter"/>
</dbReference>
<feature type="domain" description="Histone deacetylase complex subunit SAP30 Sin3 binding" evidence="8">
    <location>
        <begin position="389"/>
        <end position="440"/>
    </location>
</feature>
<dbReference type="AlphaFoldDB" id="A0A7J7IE80"/>